<organism evidence="5 6">
    <name type="scientific">Desulfocurvibacter africanus subsp. africanus str. Walvis Bay</name>
    <dbReference type="NCBI Taxonomy" id="690850"/>
    <lineage>
        <taxon>Bacteria</taxon>
        <taxon>Pseudomonadati</taxon>
        <taxon>Thermodesulfobacteriota</taxon>
        <taxon>Desulfovibrionia</taxon>
        <taxon>Desulfovibrionales</taxon>
        <taxon>Desulfovibrionaceae</taxon>
        <taxon>Desulfocurvibacter</taxon>
    </lineage>
</organism>
<dbReference type="Pfam" id="PF13202">
    <property type="entry name" value="EF-hand_5"/>
    <property type="match status" value="2"/>
</dbReference>
<evidence type="ECO:0000313" key="6">
    <source>
        <dbReference type="Proteomes" id="UP000007844"/>
    </source>
</evidence>
<name>F3YZ73_DESAF</name>
<dbReference type="InterPro" id="IPR018247">
    <property type="entry name" value="EF_Hand_1_Ca_BS"/>
</dbReference>
<dbReference type="RefSeq" id="WP_014260525.1">
    <property type="nucleotide sequence ID" value="NC_016629.1"/>
</dbReference>
<keyword evidence="2" id="KW-0677">Repeat</keyword>
<dbReference type="PROSITE" id="PS00018">
    <property type="entry name" value="EF_HAND_1"/>
    <property type="match status" value="4"/>
</dbReference>
<evidence type="ECO:0000256" key="2">
    <source>
        <dbReference type="ARBA" id="ARBA00022737"/>
    </source>
</evidence>
<dbReference type="SMART" id="SM00054">
    <property type="entry name" value="EFh"/>
    <property type="match status" value="6"/>
</dbReference>
<keyword evidence="6" id="KW-1185">Reference proteome</keyword>
<dbReference type="HOGENOM" id="CLU_932937_0_0_7"/>
<evidence type="ECO:0000256" key="3">
    <source>
        <dbReference type="SAM" id="MobiDB-lite"/>
    </source>
</evidence>
<dbReference type="InterPro" id="IPR011992">
    <property type="entry name" value="EF-hand-dom_pair"/>
</dbReference>
<dbReference type="SUPFAM" id="SSF47473">
    <property type="entry name" value="EF-hand"/>
    <property type="match status" value="2"/>
</dbReference>
<dbReference type="Pfam" id="PF13499">
    <property type="entry name" value="EF-hand_7"/>
    <property type="match status" value="2"/>
</dbReference>
<protein>
    <submittedName>
        <fullName evidence="5">EF hand repeat-containing protein</fullName>
    </submittedName>
</protein>
<dbReference type="PANTHER" id="PTHR10827:SF98">
    <property type="entry name" value="45 KDA CALCIUM-BINDING PROTEIN"/>
    <property type="match status" value="1"/>
</dbReference>
<gene>
    <name evidence="5" type="ORF">Desaf_2506</name>
</gene>
<reference evidence="5 6" key="1">
    <citation type="journal article" date="2011" name="J. Bacteriol.">
        <title>Genome sequence of the mercury-methylating and pleomorphic Desulfovibrio africanus Strain Walvis Bay.</title>
        <authorList>
            <person name="Brown S.D."/>
            <person name="Wall J.D."/>
            <person name="Kucken A.M."/>
            <person name="Gilmour C.C."/>
            <person name="Podar M."/>
            <person name="Brandt C.C."/>
            <person name="Teshima H."/>
            <person name="Detter J.C."/>
            <person name="Han C.S."/>
            <person name="Land M.L."/>
            <person name="Lucas S."/>
            <person name="Han J."/>
            <person name="Pennacchio L."/>
            <person name="Nolan M."/>
            <person name="Pitluck S."/>
            <person name="Woyke T."/>
            <person name="Goodwin L."/>
            <person name="Palumbo A.V."/>
            <person name="Elias D.A."/>
        </authorList>
    </citation>
    <scope>NUCLEOTIDE SEQUENCE [LARGE SCALE GENOMIC DNA]</scope>
    <source>
        <strain evidence="5 6">Walvis Bay</strain>
    </source>
</reference>
<dbReference type="STRING" id="690850.Desaf_2506"/>
<sequence length="329" mass="34438">MISGIGGSTGYLSNMMSEMRRQQTKSASQMSEELFSKADANGDGTVDETELAQALSSQSKVSGSDGPSAEKLFDFLDADGDGGITEQEHADGLQTLQDQLQGQQDSMAMMGMMGMMEMMGMKTPSDQDQTSGGLFSELDANGDGVIDETELASALGDSSSVDNEEESGVEELIAALDADGDGAISEDELDAGLKTLMEELESQRSGMAMQGMAPPPPPEQSQTDDELFSETDANGDGVIDADELASALESRQAEGGNGPSADELFAALDADGDGSITQQEHSDGLQAMRTQREAGGFSANLMASALQQYQTMSQGILGMQAMTQVSFFA</sequence>
<feature type="domain" description="EF-hand" evidence="4">
    <location>
        <begin position="164"/>
        <end position="199"/>
    </location>
</feature>
<evidence type="ECO:0000256" key="1">
    <source>
        <dbReference type="ARBA" id="ARBA00022723"/>
    </source>
</evidence>
<accession>F3YZ73</accession>
<feature type="domain" description="EF-hand" evidence="4">
    <location>
        <begin position="256"/>
        <end position="291"/>
    </location>
</feature>
<keyword evidence="1" id="KW-0479">Metal-binding</keyword>
<proteinExistence type="predicted"/>
<dbReference type="InterPro" id="IPR002048">
    <property type="entry name" value="EF_hand_dom"/>
</dbReference>
<dbReference type="eggNOG" id="COG5126">
    <property type="taxonomic scope" value="Bacteria"/>
</dbReference>
<dbReference type="AlphaFoldDB" id="F3YZ73"/>
<feature type="domain" description="EF-hand" evidence="4">
    <location>
        <begin position="219"/>
        <end position="254"/>
    </location>
</feature>
<evidence type="ECO:0000259" key="4">
    <source>
        <dbReference type="PROSITE" id="PS50222"/>
    </source>
</evidence>
<dbReference type="EMBL" id="CP003221">
    <property type="protein sequence ID" value="EGJ50829.1"/>
    <property type="molecule type" value="Genomic_DNA"/>
</dbReference>
<dbReference type="Proteomes" id="UP000007844">
    <property type="component" value="Chromosome"/>
</dbReference>
<feature type="domain" description="EF-hand" evidence="4">
    <location>
        <begin position="126"/>
        <end position="161"/>
    </location>
</feature>
<dbReference type="KEGG" id="daf:Desaf_2506"/>
<feature type="domain" description="EF-hand" evidence="4">
    <location>
        <begin position="26"/>
        <end position="61"/>
    </location>
</feature>
<feature type="region of interest" description="Disordered" evidence="3">
    <location>
        <begin position="1"/>
        <end position="86"/>
    </location>
</feature>
<dbReference type="GO" id="GO:0005509">
    <property type="term" value="F:calcium ion binding"/>
    <property type="evidence" value="ECO:0007669"/>
    <property type="project" value="InterPro"/>
</dbReference>
<dbReference type="Gene3D" id="1.10.238.10">
    <property type="entry name" value="EF-hand"/>
    <property type="match status" value="3"/>
</dbReference>
<dbReference type="PANTHER" id="PTHR10827">
    <property type="entry name" value="RETICULOCALBIN"/>
    <property type="match status" value="1"/>
</dbReference>
<dbReference type="PROSITE" id="PS50222">
    <property type="entry name" value="EF_HAND_2"/>
    <property type="match status" value="6"/>
</dbReference>
<evidence type="ECO:0000313" key="5">
    <source>
        <dbReference type="EMBL" id="EGJ50829.1"/>
    </source>
</evidence>
<feature type="region of interest" description="Disordered" evidence="3">
    <location>
        <begin position="205"/>
        <end position="237"/>
    </location>
</feature>
<feature type="domain" description="EF-hand" evidence="4">
    <location>
        <begin position="64"/>
        <end position="99"/>
    </location>
</feature>